<comment type="caution">
    <text evidence="2">The sequence shown here is derived from an EMBL/GenBank/DDBJ whole genome shotgun (WGS) entry which is preliminary data.</text>
</comment>
<dbReference type="Proteomes" id="UP000289859">
    <property type="component" value="Unassembled WGS sequence"/>
</dbReference>
<feature type="domain" description="DUF3857" evidence="1">
    <location>
        <begin position="53"/>
        <end position="213"/>
    </location>
</feature>
<evidence type="ECO:0000259" key="1">
    <source>
        <dbReference type="Pfam" id="PF12969"/>
    </source>
</evidence>
<dbReference type="InterPro" id="IPR024618">
    <property type="entry name" value="DUF3857"/>
</dbReference>
<dbReference type="OrthoDB" id="8595007at2"/>
<sequence>MARKLIFLLFVIPLLTHSQQLELSALTVDPELSDGADSVLRHEEITFDLSDKGKLRTTISRLVTVYNKAGLSDVKAYAGYDNNSKVSDIEAVIYTGTGVEKDKIKKRDFKDVSAVSGGTLYADSRVLYLDYTPTSYPFTIQFNSETLSETTAFLWPWMPVSRYASGTEYSKFTIIHDPEDTLHVKETNLEKFGITKEETPGKTTWIAKNIEPVTFEYRSKGLDERVPRVKCFFDRFYLAGVPGIAGNWKDFGKWMNEKLVEDTQDLDAAAIAEIQELTKDLPNDETKARAVYQFVQDKVRYISVQVEIGGWKPMLASDVQRLSYGDCKALSNYTQSLLNAVGVKSYYTVLYGDRGKESLETDVVAMQGNHAILGVQLGDEIKFLECTSQETPFGYMGRFTDDREVLLLTEDGGRIVKTTKYDQEDNTDILNANLVLDETGNLSGEIAREAKGIFYADRMNLDRKDDKDLSDYYYETWSGINSLSVSDIELNNNRLDVVYDEKLNCNITGYATSVSDNMLVRANPFALSRDAIPPRYRDRKTGFVNLRGTIEQQNIEITIPEGYAVNALPETVEYTEEFGTYQVSYKLEGNKLICKRMLKFNEGDFDVEAYEKYRDLYKTIVKHDNQKLLIEKI</sequence>
<evidence type="ECO:0000313" key="3">
    <source>
        <dbReference type="Proteomes" id="UP000289859"/>
    </source>
</evidence>
<dbReference type="InterPro" id="IPR038765">
    <property type="entry name" value="Papain-like_cys_pep_sf"/>
</dbReference>
<dbReference type="Pfam" id="PF12969">
    <property type="entry name" value="DUF3857"/>
    <property type="match status" value="1"/>
</dbReference>
<dbReference type="Gene3D" id="2.60.120.1130">
    <property type="match status" value="1"/>
</dbReference>
<dbReference type="SUPFAM" id="SSF54001">
    <property type="entry name" value="Cysteine proteinases"/>
    <property type="match status" value="1"/>
</dbReference>
<dbReference type="AlphaFoldDB" id="A0A4Q0PEZ5"/>
<name>A0A4Q0PEZ5_9FLAO</name>
<dbReference type="EMBL" id="QOVK01000003">
    <property type="protein sequence ID" value="RXG25361.1"/>
    <property type="molecule type" value="Genomic_DNA"/>
</dbReference>
<protein>
    <recommendedName>
        <fullName evidence="1">DUF3857 domain-containing protein</fullName>
    </recommendedName>
</protein>
<reference evidence="2 3" key="1">
    <citation type="submission" date="2018-07" db="EMBL/GenBank/DDBJ databases">
        <title>Leeuwenhoekiella genomics.</title>
        <authorList>
            <person name="Tahon G."/>
            <person name="Willems A."/>
        </authorList>
    </citation>
    <scope>NUCLEOTIDE SEQUENCE [LARGE SCALE GENOMIC DNA]</scope>
    <source>
        <strain evidence="2 3">LMG 29608</strain>
    </source>
</reference>
<organism evidence="2 3">
    <name type="scientific">Leeuwenhoekiella polynyae</name>
    <dbReference type="NCBI Taxonomy" id="1550906"/>
    <lineage>
        <taxon>Bacteria</taxon>
        <taxon>Pseudomonadati</taxon>
        <taxon>Bacteroidota</taxon>
        <taxon>Flavobacteriia</taxon>
        <taxon>Flavobacteriales</taxon>
        <taxon>Flavobacteriaceae</taxon>
        <taxon>Leeuwenhoekiella</taxon>
    </lineage>
</organism>
<evidence type="ECO:0000313" key="2">
    <source>
        <dbReference type="EMBL" id="RXG25361.1"/>
    </source>
</evidence>
<keyword evidence="3" id="KW-1185">Reference proteome</keyword>
<proteinExistence type="predicted"/>
<dbReference type="Gene3D" id="3.10.620.30">
    <property type="match status" value="1"/>
</dbReference>
<accession>A0A4Q0PEZ5</accession>
<gene>
    <name evidence="2" type="ORF">DSM02_1332</name>
</gene>
<dbReference type="Gene3D" id="2.60.40.3140">
    <property type="match status" value="1"/>
</dbReference>
<dbReference type="RefSeq" id="WP_128764854.1">
    <property type="nucleotide sequence ID" value="NZ_JBHUOO010000048.1"/>
</dbReference>